<dbReference type="Pfam" id="PF00248">
    <property type="entry name" value="Aldo_ket_red"/>
    <property type="match status" value="1"/>
</dbReference>
<sequence length="316" mass="35301">MKYLELSNKDKMPALGLGTWKAAPGDVYKAVRTAITLGYTHFDCAHVYGNEKEIGEAFSDAFKAGEAKREDLWITSKLWNNSHRAEQIEPALKVTLENLQLDYLDLYLIHWPVVLKDTSMYPETSTDMVSLSVTPLEETWKGMIAMKENGLAKHIGVSNFSPSKMDDLIAKTGVTPEVNQVEMHLFLQQNELKSYCDTKNIIMTAYAPLGSADRPAVRKAADEPKLFDSEVVKSIAKEKGCSAAQVMLAWAVVRGTTVIPKSVNESRLAENLAAADIELSDAQMKALNDLNKDFRFIKGDFWCMEGSDYTFENLWG</sequence>
<dbReference type="PROSITE" id="PS00063">
    <property type="entry name" value="ALDOKETO_REDUCTASE_3"/>
    <property type="match status" value="1"/>
</dbReference>
<feature type="site" description="Lowers pKa of active site Tyr" evidence="6">
    <location>
        <position position="77"/>
    </location>
</feature>
<name>A0A2Z4GB01_9BACT</name>
<evidence type="ECO:0000256" key="2">
    <source>
        <dbReference type="ARBA" id="ARBA00022857"/>
    </source>
</evidence>
<keyword evidence="2" id="KW-0521">NADP</keyword>
<accession>A0A2Z4GB01</accession>
<evidence type="ECO:0000259" key="7">
    <source>
        <dbReference type="Pfam" id="PF00248"/>
    </source>
</evidence>
<dbReference type="FunFam" id="3.20.20.100:FF:000006">
    <property type="entry name" value="Aldo-keto reductase family 1 member A1"/>
    <property type="match status" value="1"/>
</dbReference>
<dbReference type="AlphaFoldDB" id="A0A2Z4GB01"/>
<protein>
    <submittedName>
        <fullName evidence="8">Aldehyde oxidoreductase</fullName>
    </submittedName>
</protein>
<dbReference type="OrthoDB" id="9804790at2"/>
<evidence type="ECO:0000313" key="9">
    <source>
        <dbReference type="Proteomes" id="UP000249873"/>
    </source>
</evidence>
<dbReference type="PROSITE" id="PS00062">
    <property type="entry name" value="ALDOKETO_REDUCTASE_2"/>
    <property type="match status" value="1"/>
</dbReference>
<evidence type="ECO:0000313" key="8">
    <source>
        <dbReference type="EMBL" id="AWV98301.1"/>
    </source>
</evidence>
<proteinExistence type="inferred from homology"/>
<feature type="binding site" evidence="5">
    <location>
        <position position="110"/>
    </location>
    <ligand>
        <name>substrate</name>
    </ligand>
</feature>
<comment type="similarity">
    <text evidence="1">Belongs to the aldo/keto reductase family.</text>
</comment>
<evidence type="ECO:0000256" key="6">
    <source>
        <dbReference type="PIRSR" id="PIRSR000097-3"/>
    </source>
</evidence>
<dbReference type="Proteomes" id="UP000249873">
    <property type="component" value="Chromosome"/>
</dbReference>
<dbReference type="InterPro" id="IPR036812">
    <property type="entry name" value="NAD(P)_OxRdtase_dom_sf"/>
</dbReference>
<dbReference type="PIRSF" id="PIRSF000097">
    <property type="entry name" value="AKR"/>
    <property type="match status" value="1"/>
</dbReference>
<gene>
    <name evidence="8" type="ORF">DJ013_09010</name>
</gene>
<dbReference type="PANTHER" id="PTHR11732">
    <property type="entry name" value="ALDO/KETO REDUCTASE"/>
    <property type="match status" value="1"/>
</dbReference>
<feature type="domain" description="NADP-dependent oxidoreductase" evidence="7">
    <location>
        <begin position="15"/>
        <end position="291"/>
    </location>
</feature>
<dbReference type="SUPFAM" id="SSF51430">
    <property type="entry name" value="NAD(P)-linked oxidoreductase"/>
    <property type="match status" value="1"/>
</dbReference>
<dbReference type="GO" id="GO:0016491">
    <property type="term" value="F:oxidoreductase activity"/>
    <property type="evidence" value="ECO:0007669"/>
    <property type="project" value="UniProtKB-KW"/>
</dbReference>
<dbReference type="PRINTS" id="PR00069">
    <property type="entry name" value="ALDKETRDTASE"/>
</dbReference>
<dbReference type="KEGG" id="als:DJ013_09010"/>
<feature type="active site" description="Proton donor" evidence="4">
    <location>
        <position position="48"/>
    </location>
</feature>
<dbReference type="Gene3D" id="3.20.20.100">
    <property type="entry name" value="NADP-dependent oxidoreductase domain"/>
    <property type="match status" value="1"/>
</dbReference>
<dbReference type="EMBL" id="CP029480">
    <property type="protein sequence ID" value="AWV98301.1"/>
    <property type="molecule type" value="Genomic_DNA"/>
</dbReference>
<evidence type="ECO:0000256" key="3">
    <source>
        <dbReference type="ARBA" id="ARBA00023002"/>
    </source>
</evidence>
<evidence type="ECO:0000256" key="5">
    <source>
        <dbReference type="PIRSR" id="PIRSR000097-2"/>
    </source>
</evidence>
<keyword evidence="3" id="KW-0560">Oxidoreductase</keyword>
<dbReference type="InterPro" id="IPR018170">
    <property type="entry name" value="Aldo/ket_reductase_CS"/>
</dbReference>
<evidence type="ECO:0000256" key="1">
    <source>
        <dbReference type="ARBA" id="ARBA00007905"/>
    </source>
</evidence>
<organism evidence="8 9">
    <name type="scientific">Arcticibacterium luteifluviistationis</name>
    <dbReference type="NCBI Taxonomy" id="1784714"/>
    <lineage>
        <taxon>Bacteria</taxon>
        <taxon>Pseudomonadati</taxon>
        <taxon>Bacteroidota</taxon>
        <taxon>Cytophagia</taxon>
        <taxon>Cytophagales</taxon>
        <taxon>Leadbetterellaceae</taxon>
        <taxon>Arcticibacterium</taxon>
    </lineage>
</organism>
<reference evidence="8 9" key="1">
    <citation type="submission" date="2018-05" db="EMBL/GenBank/DDBJ databases">
        <title>Complete genome sequence of Arcticibacterium luteifluviistationis SM1504T, a cytophagaceae bacterium isolated from Arctic surface seawater.</title>
        <authorList>
            <person name="Li Y."/>
            <person name="Qin Q.-L."/>
        </authorList>
    </citation>
    <scope>NUCLEOTIDE SEQUENCE [LARGE SCALE GENOMIC DNA]</scope>
    <source>
        <strain evidence="8 9">SM1504</strain>
    </source>
</reference>
<dbReference type="InterPro" id="IPR020471">
    <property type="entry name" value="AKR"/>
</dbReference>
<evidence type="ECO:0000256" key="4">
    <source>
        <dbReference type="PIRSR" id="PIRSR000097-1"/>
    </source>
</evidence>
<dbReference type="InterPro" id="IPR023210">
    <property type="entry name" value="NADP_OxRdtase_dom"/>
</dbReference>
<keyword evidence="9" id="KW-1185">Reference proteome</keyword>
<dbReference type="RefSeq" id="WP_111371465.1">
    <property type="nucleotide sequence ID" value="NZ_CP029480.1"/>
</dbReference>